<evidence type="ECO:0000259" key="1">
    <source>
        <dbReference type="Pfam" id="PF13817"/>
    </source>
</evidence>
<dbReference type="InterPro" id="IPR039552">
    <property type="entry name" value="IS66_C"/>
</dbReference>
<sequence length="84" mass="9595">MQPGMAGTSIRTDAPEGAKAGGIIYSLVESAKLNHLDTFRYLSYLLEKMPEIDYQYQNDPNILDPYLPWFGELPESCRIQKKKK</sequence>
<comment type="caution">
    <text evidence="2">The sequence shown here is derived from an EMBL/GenBank/DDBJ whole genome shotgun (WGS) entry which is preliminary data.</text>
</comment>
<dbReference type="EMBL" id="VIRB01000061">
    <property type="protein sequence ID" value="NDO68892.1"/>
    <property type="molecule type" value="Genomic_DNA"/>
</dbReference>
<protein>
    <submittedName>
        <fullName evidence="2">Transposase domain-containing protein</fullName>
    </submittedName>
</protein>
<reference evidence="2 3" key="1">
    <citation type="submission" date="2019-07" db="EMBL/GenBank/DDBJ databases">
        <title>Draft genome sequences of 15 bacterial species constituting the stable defined intestinal microbiota of the GM15 gnotobiotic mouse model.</title>
        <authorList>
            <person name="Elie C."/>
            <person name="Mathieu A."/>
            <person name="Saliou A."/>
            <person name="Darnaud M."/>
            <person name="Leulier F."/>
            <person name="Tamellini A."/>
        </authorList>
    </citation>
    <scope>NUCLEOTIDE SEQUENCE [LARGE SCALE GENOMIC DNA]</scope>
    <source>
        <strain evidence="3">ASF 502</strain>
    </source>
</reference>
<feature type="domain" description="Transposase IS66 C-terminal" evidence="1">
    <location>
        <begin position="26"/>
        <end position="53"/>
    </location>
</feature>
<dbReference type="Pfam" id="PF13817">
    <property type="entry name" value="DDE_Tnp_IS66_C"/>
    <property type="match status" value="1"/>
</dbReference>
<proteinExistence type="predicted"/>
<dbReference type="AlphaFoldDB" id="A0A9X5CA23"/>
<accession>A0A9X5CA23</accession>
<evidence type="ECO:0000313" key="3">
    <source>
        <dbReference type="Proteomes" id="UP000474104"/>
    </source>
</evidence>
<dbReference type="Proteomes" id="UP000474104">
    <property type="component" value="Unassembled WGS sequence"/>
</dbReference>
<evidence type="ECO:0000313" key="2">
    <source>
        <dbReference type="EMBL" id="NDO68892.1"/>
    </source>
</evidence>
<name>A0A9X5CA23_9FIRM</name>
<organism evidence="2 3">
    <name type="scientific">Schaedlerella arabinosiphila</name>
    <dbReference type="NCBI Taxonomy" id="2044587"/>
    <lineage>
        <taxon>Bacteria</taxon>
        <taxon>Bacillati</taxon>
        <taxon>Bacillota</taxon>
        <taxon>Clostridia</taxon>
        <taxon>Lachnospirales</taxon>
        <taxon>Lachnospiraceae</taxon>
        <taxon>Schaedlerella</taxon>
    </lineage>
</organism>
<gene>
    <name evidence="2" type="ORF">FMM80_09450</name>
</gene>